<dbReference type="Pfam" id="PF00041">
    <property type="entry name" value="fn3"/>
    <property type="match status" value="1"/>
</dbReference>
<dbReference type="Gene3D" id="2.60.40.10">
    <property type="entry name" value="Immunoglobulins"/>
    <property type="match status" value="1"/>
</dbReference>
<feature type="signal peptide" evidence="1">
    <location>
        <begin position="1"/>
        <end position="25"/>
    </location>
</feature>
<gene>
    <name evidence="3" type="ORF">GBAR_LOCUS31851</name>
</gene>
<sequence length="200" mass="21132">MAYLRCCSSSLSVILSLTTVLSVFATIEVVSGRERFFRVTCTTTGGQALKINVEGINYSSVEQLPVKAVGEPQRIGNDTYYANTRIIAGGNEGDIYQCTASNGVASDKTHATMLKVASSPIIVSLTQTSATSVIVEWSQPSGGATVTGYVVHYSHELDNMTENAPVSSSHLSVSNLCSGFIYIFSVEATSEHLSGESAAS</sequence>
<keyword evidence="1" id="KW-0732">Signal</keyword>
<dbReference type="InterPro" id="IPR036116">
    <property type="entry name" value="FN3_sf"/>
</dbReference>
<dbReference type="PROSITE" id="PS50853">
    <property type="entry name" value="FN3"/>
    <property type="match status" value="1"/>
</dbReference>
<evidence type="ECO:0000313" key="3">
    <source>
        <dbReference type="EMBL" id="CAI8058580.1"/>
    </source>
</evidence>
<protein>
    <recommendedName>
        <fullName evidence="2">Fibronectin type-III domain-containing protein</fullName>
    </recommendedName>
</protein>
<feature type="domain" description="Fibronectin type-III" evidence="2">
    <location>
        <begin position="119"/>
        <end position="200"/>
    </location>
</feature>
<accession>A0AA35U1R5</accession>
<reference evidence="3" key="1">
    <citation type="submission" date="2023-03" db="EMBL/GenBank/DDBJ databases">
        <authorList>
            <person name="Steffen K."/>
            <person name="Cardenas P."/>
        </authorList>
    </citation>
    <scope>NUCLEOTIDE SEQUENCE</scope>
</reference>
<dbReference type="InterPro" id="IPR003961">
    <property type="entry name" value="FN3_dom"/>
</dbReference>
<feature type="chain" id="PRO_5041206982" description="Fibronectin type-III domain-containing protein" evidence="1">
    <location>
        <begin position="26"/>
        <end position="200"/>
    </location>
</feature>
<feature type="non-terminal residue" evidence="3">
    <location>
        <position position="1"/>
    </location>
</feature>
<proteinExistence type="predicted"/>
<dbReference type="Proteomes" id="UP001174909">
    <property type="component" value="Unassembled WGS sequence"/>
</dbReference>
<organism evidence="3 4">
    <name type="scientific">Geodia barretti</name>
    <name type="common">Barrett's horny sponge</name>
    <dbReference type="NCBI Taxonomy" id="519541"/>
    <lineage>
        <taxon>Eukaryota</taxon>
        <taxon>Metazoa</taxon>
        <taxon>Porifera</taxon>
        <taxon>Demospongiae</taxon>
        <taxon>Heteroscleromorpha</taxon>
        <taxon>Tetractinellida</taxon>
        <taxon>Astrophorina</taxon>
        <taxon>Geodiidae</taxon>
        <taxon>Geodia</taxon>
    </lineage>
</organism>
<dbReference type="CDD" id="cd00063">
    <property type="entry name" value="FN3"/>
    <property type="match status" value="1"/>
</dbReference>
<keyword evidence="4" id="KW-1185">Reference proteome</keyword>
<evidence type="ECO:0000259" key="2">
    <source>
        <dbReference type="PROSITE" id="PS50853"/>
    </source>
</evidence>
<evidence type="ECO:0000313" key="4">
    <source>
        <dbReference type="Proteomes" id="UP001174909"/>
    </source>
</evidence>
<dbReference type="SUPFAM" id="SSF49265">
    <property type="entry name" value="Fibronectin type III"/>
    <property type="match status" value="1"/>
</dbReference>
<dbReference type="EMBL" id="CASHTH010004531">
    <property type="protein sequence ID" value="CAI8058580.1"/>
    <property type="molecule type" value="Genomic_DNA"/>
</dbReference>
<name>A0AA35U1R5_GEOBA</name>
<dbReference type="AlphaFoldDB" id="A0AA35U1R5"/>
<dbReference type="InterPro" id="IPR013783">
    <property type="entry name" value="Ig-like_fold"/>
</dbReference>
<dbReference type="SMART" id="SM00060">
    <property type="entry name" value="FN3"/>
    <property type="match status" value="1"/>
</dbReference>
<comment type="caution">
    <text evidence="3">The sequence shown here is derived from an EMBL/GenBank/DDBJ whole genome shotgun (WGS) entry which is preliminary data.</text>
</comment>
<evidence type="ECO:0000256" key="1">
    <source>
        <dbReference type="SAM" id="SignalP"/>
    </source>
</evidence>